<dbReference type="SUPFAM" id="SSF57184">
    <property type="entry name" value="Growth factor receptor domain"/>
    <property type="match status" value="1"/>
</dbReference>
<evidence type="ECO:0000313" key="6">
    <source>
        <dbReference type="EMBL" id="CAH1802929.1"/>
    </source>
</evidence>
<dbReference type="InterPro" id="IPR000742">
    <property type="entry name" value="EGF"/>
</dbReference>
<dbReference type="PROSITE" id="PS01187">
    <property type="entry name" value="EGF_CA"/>
    <property type="match status" value="1"/>
</dbReference>
<evidence type="ECO:0000256" key="5">
    <source>
        <dbReference type="PROSITE-ProRule" id="PRU00076"/>
    </source>
</evidence>
<dbReference type="InterPro" id="IPR018097">
    <property type="entry name" value="EGF_Ca-bd_CS"/>
</dbReference>
<gene>
    <name evidence="6" type="ORF">OFUS_LOCUS26568</name>
</gene>
<keyword evidence="4" id="KW-1015">Disulfide bond</keyword>
<evidence type="ECO:0000256" key="4">
    <source>
        <dbReference type="ARBA" id="ARBA00023157"/>
    </source>
</evidence>
<dbReference type="PROSITE" id="PS01186">
    <property type="entry name" value="EGF_2"/>
    <property type="match status" value="1"/>
</dbReference>
<dbReference type="PANTHER" id="PTHR24050:SF28">
    <property type="entry name" value="UROMODULIN-LIKE"/>
    <property type="match status" value="1"/>
</dbReference>
<dbReference type="InterPro" id="IPR052235">
    <property type="entry name" value="Nephronectin_domain"/>
</dbReference>
<keyword evidence="7" id="KW-1185">Reference proteome</keyword>
<organism evidence="6 7">
    <name type="scientific">Owenia fusiformis</name>
    <name type="common">Polychaete worm</name>
    <dbReference type="NCBI Taxonomy" id="6347"/>
    <lineage>
        <taxon>Eukaryota</taxon>
        <taxon>Metazoa</taxon>
        <taxon>Spiralia</taxon>
        <taxon>Lophotrochozoa</taxon>
        <taxon>Annelida</taxon>
        <taxon>Polychaeta</taxon>
        <taxon>Sedentaria</taxon>
        <taxon>Canalipalpata</taxon>
        <taxon>Sabellida</taxon>
        <taxon>Oweniida</taxon>
        <taxon>Oweniidae</taxon>
        <taxon>Owenia</taxon>
    </lineage>
</organism>
<dbReference type="InterPro" id="IPR009030">
    <property type="entry name" value="Growth_fac_rcpt_cys_sf"/>
</dbReference>
<comment type="caution">
    <text evidence="5">Lacks conserved residue(s) required for the propagation of feature annotation.</text>
</comment>
<dbReference type="AlphaFoldDB" id="A0A8J1XTZ4"/>
<keyword evidence="2" id="KW-0732">Signal</keyword>
<dbReference type="InterPro" id="IPR001881">
    <property type="entry name" value="EGF-like_Ca-bd_dom"/>
</dbReference>
<sequence length="126" mass="13946">EVDECALGTDRCSTNALCTDISGGYRCTCNAGYIGDGFTCLDYNECLQGEFDCSPLGYCLNVPGSYTCKCQIGYLGDGVTCESKEFIIFYISLFIFSFRLTSSLPSEFVRLSKKIRMCFCLTISPR</sequence>
<comment type="caution">
    <text evidence="6">The sequence shown here is derived from an EMBL/GenBank/DDBJ whole genome shotgun (WGS) entry which is preliminary data.</text>
</comment>
<evidence type="ECO:0000256" key="3">
    <source>
        <dbReference type="ARBA" id="ARBA00022737"/>
    </source>
</evidence>
<keyword evidence="1 5" id="KW-0245">EGF-like domain</keyword>
<dbReference type="PROSITE" id="PS00010">
    <property type="entry name" value="ASX_HYDROXYL"/>
    <property type="match status" value="2"/>
</dbReference>
<dbReference type="CDD" id="cd00054">
    <property type="entry name" value="EGF_CA"/>
    <property type="match status" value="2"/>
</dbReference>
<evidence type="ECO:0000313" key="7">
    <source>
        <dbReference type="Proteomes" id="UP000749559"/>
    </source>
</evidence>
<dbReference type="OrthoDB" id="41109at2759"/>
<dbReference type="Proteomes" id="UP000749559">
    <property type="component" value="Unassembled WGS sequence"/>
</dbReference>
<dbReference type="SMART" id="SM00179">
    <property type="entry name" value="EGF_CA"/>
    <property type="match status" value="2"/>
</dbReference>
<dbReference type="InterPro" id="IPR024731">
    <property type="entry name" value="NELL2-like_EGF"/>
</dbReference>
<dbReference type="FunFam" id="2.10.25.10:FF:000038">
    <property type="entry name" value="Fibrillin 2"/>
    <property type="match status" value="2"/>
</dbReference>
<dbReference type="Pfam" id="PF12947">
    <property type="entry name" value="EGF_3"/>
    <property type="match status" value="2"/>
</dbReference>
<reference evidence="6" key="1">
    <citation type="submission" date="2022-03" db="EMBL/GenBank/DDBJ databases">
        <authorList>
            <person name="Martin C."/>
        </authorList>
    </citation>
    <scope>NUCLEOTIDE SEQUENCE</scope>
</reference>
<evidence type="ECO:0000256" key="1">
    <source>
        <dbReference type="ARBA" id="ARBA00022536"/>
    </source>
</evidence>
<proteinExistence type="predicted"/>
<evidence type="ECO:0000256" key="2">
    <source>
        <dbReference type="ARBA" id="ARBA00022729"/>
    </source>
</evidence>
<feature type="non-terminal residue" evidence="6">
    <location>
        <position position="1"/>
    </location>
</feature>
<dbReference type="InterPro" id="IPR000152">
    <property type="entry name" value="EGF-type_Asp/Asn_hydroxyl_site"/>
</dbReference>
<dbReference type="PANTHER" id="PTHR24050">
    <property type="entry name" value="PA14 DOMAIN-CONTAINING PROTEIN"/>
    <property type="match status" value="1"/>
</dbReference>
<dbReference type="SMART" id="SM00181">
    <property type="entry name" value="EGF"/>
    <property type="match status" value="2"/>
</dbReference>
<dbReference type="PROSITE" id="PS50026">
    <property type="entry name" value="EGF_3"/>
    <property type="match status" value="2"/>
</dbReference>
<dbReference type="Gene3D" id="2.10.25.10">
    <property type="entry name" value="Laminin"/>
    <property type="match status" value="2"/>
</dbReference>
<name>A0A8J1XTZ4_OWEFU</name>
<dbReference type="EMBL" id="CAIIXF020000178">
    <property type="protein sequence ID" value="CAH1802929.1"/>
    <property type="molecule type" value="Genomic_DNA"/>
</dbReference>
<protein>
    <submittedName>
        <fullName evidence="6">Uncharacterized protein</fullName>
    </submittedName>
</protein>
<keyword evidence="3" id="KW-0677">Repeat</keyword>
<accession>A0A8J1XTZ4</accession>
<dbReference type="GO" id="GO:0005509">
    <property type="term" value="F:calcium ion binding"/>
    <property type="evidence" value="ECO:0007669"/>
    <property type="project" value="InterPro"/>
</dbReference>